<comment type="subcellular location">
    <subcellularLocation>
        <location evidence="1">Cell outer membrane</location>
    </subcellularLocation>
</comment>
<gene>
    <name evidence="7" type="ORF">GCM10011572_16760</name>
    <name evidence="8" type="ORF">GM672_22885</name>
</gene>
<feature type="chain" id="PRO_5026115347" evidence="5">
    <location>
        <begin position="35"/>
        <end position="915"/>
    </location>
</feature>
<dbReference type="PROSITE" id="PS51257">
    <property type="entry name" value="PROKAR_LIPOPROTEIN"/>
    <property type="match status" value="1"/>
</dbReference>
<evidence type="ECO:0000256" key="2">
    <source>
        <dbReference type="ARBA" id="ARBA00009810"/>
    </source>
</evidence>
<organism evidence="8 9">
    <name type="scientific">Pseudoduganella buxea</name>
    <dbReference type="NCBI Taxonomy" id="1949069"/>
    <lineage>
        <taxon>Bacteria</taxon>
        <taxon>Pseudomonadati</taxon>
        <taxon>Pseudomonadota</taxon>
        <taxon>Betaproteobacteria</taxon>
        <taxon>Burkholderiales</taxon>
        <taxon>Oxalobacteraceae</taxon>
        <taxon>Telluria group</taxon>
        <taxon>Pseudoduganella</taxon>
    </lineage>
</organism>
<feature type="signal peptide" evidence="5">
    <location>
        <begin position="1"/>
        <end position="34"/>
    </location>
</feature>
<dbReference type="PANTHER" id="PTHR40980:SF3">
    <property type="entry name" value="TONB-DEPENDENT RECEPTOR-LIKE BETA-BARREL DOMAIN-CONTAINING PROTEIN"/>
    <property type="match status" value="1"/>
</dbReference>
<dbReference type="EMBL" id="BMKG01000005">
    <property type="protein sequence ID" value="GGB95405.1"/>
    <property type="molecule type" value="Genomic_DNA"/>
</dbReference>
<dbReference type="EMBL" id="WNKZ01000091">
    <property type="protein sequence ID" value="MTV55574.1"/>
    <property type="molecule type" value="Genomic_DNA"/>
</dbReference>
<evidence type="ECO:0000313" key="9">
    <source>
        <dbReference type="Proteomes" id="UP000430634"/>
    </source>
</evidence>
<dbReference type="InterPro" id="IPR037066">
    <property type="entry name" value="Plug_dom_sf"/>
</dbReference>
<dbReference type="Pfam" id="PF07715">
    <property type="entry name" value="Plug"/>
    <property type="match status" value="1"/>
</dbReference>
<evidence type="ECO:0000256" key="3">
    <source>
        <dbReference type="ARBA" id="ARBA00023136"/>
    </source>
</evidence>
<keyword evidence="5" id="KW-0732">Signal</keyword>
<reference evidence="7" key="1">
    <citation type="journal article" date="2014" name="Int. J. Syst. Evol. Microbiol.">
        <title>Complete genome of a new Firmicutes species belonging to the dominant human colonic microbiota ('Ruminococcus bicirculans') reveals two chromosomes and a selective capacity to utilize plant glucans.</title>
        <authorList>
            <consortium name="NISC Comparative Sequencing Program"/>
            <person name="Wegmann U."/>
            <person name="Louis P."/>
            <person name="Goesmann A."/>
            <person name="Henrissat B."/>
            <person name="Duncan S.H."/>
            <person name="Flint H.J."/>
        </authorList>
    </citation>
    <scope>NUCLEOTIDE SEQUENCE</scope>
    <source>
        <strain evidence="7">CGMCC 1.15931</strain>
    </source>
</reference>
<dbReference type="RefSeq" id="WP_155472837.1">
    <property type="nucleotide sequence ID" value="NZ_BMKG01000005.1"/>
</dbReference>
<reference evidence="10" key="2">
    <citation type="journal article" date="2019" name="Int. J. Syst. Evol. Microbiol.">
        <title>The Global Catalogue of Microorganisms (GCM) 10K type strain sequencing project: providing services to taxonomists for standard genome sequencing and annotation.</title>
        <authorList>
            <consortium name="The Broad Institute Genomics Platform"/>
            <consortium name="The Broad Institute Genome Sequencing Center for Infectious Disease"/>
            <person name="Wu L."/>
            <person name="Ma J."/>
        </authorList>
    </citation>
    <scope>NUCLEOTIDE SEQUENCE [LARGE SCALE GENOMIC DNA]</scope>
    <source>
        <strain evidence="10">CGMCC 1.15931</strain>
    </source>
</reference>
<proteinExistence type="inferred from homology"/>
<dbReference type="InterPro" id="IPR012910">
    <property type="entry name" value="Plug_dom"/>
</dbReference>
<comment type="similarity">
    <text evidence="2">Belongs to the TonB-dependent receptor family.</text>
</comment>
<name>A0A6I3T2F9_9BURK</name>
<dbReference type="InterPro" id="IPR010104">
    <property type="entry name" value="TonB_rcpt_bac"/>
</dbReference>
<dbReference type="NCBIfam" id="TIGR01782">
    <property type="entry name" value="TonB-Xanth-Caul"/>
    <property type="match status" value="1"/>
</dbReference>
<protein>
    <submittedName>
        <fullName evidence="8">TonB-dependent receptor</fullName>
    </submittedName>
</protein>
<reference evidence="8 9" key="3">
    <citation type="submission" date="2019-11" db="EMBL/GenBank/DDBJ databases">
        <title>Type strains purchased from KCTC, JCM and DSMZ.</title>
        <authorList>
            <person name="Lu H."/>
        </authorList>
    </citation>
    <scope>NUCLEOTIDE SEQUENCE [LARGE SCALE GENOMIC DNA]</scope>
    <source>
        <strain evidence="8 9">KCTC 52429</strain>
    </source>
</reference>
<evidence type="ECO:0000313" key="8">
    <source>
        <dbReference type="EMBL" id="MTV55574.1"/>
    </source>
</evidence>
<accession>A0A6I3T2F9</accession>
<evidence type="ECO:0000313" key="10">
    <source>
        <dbReference type="Proteomes" id="UP000622638"/>
    </source>
</evidence>
<dbReference type="OrthoDB" id="8727862at2"/>
<dbReference type="AlphaFoldDB" id="A0A6I3T2F9"/>
<evidence type="ECO:0000259" key="6">
    <source>
        <dbReference type="Pfam" id="PF07715"/>
    </source>
</evidence>
<evidence type="ECO:0000256" key="1">
    <source>
        <dbReference type="ARBA" id="ARBA00004442"/>
    </source>
</evidence>
<evidence type="ECO:0000256" key="4">
    <source>
        <dbReference type="ARBA" id="ARBA00023237"/>
    </source>
</evidence>
<dbReference type="GO" id="GO:0009279">
    <property type="term" value="C:cell outer membrane"/>
    <property type="evidence" value="ECO:0007669"/>
    <property type="project" value="UniProtKB-SubCell"/>
</dbReference>
<sequence length="915" mass="99460">MHQKRQARQPRTTLCPTPIALACALLLAGSAAWAQQAPDSTATATAADAGAPVQSVVVTGMRRSIENAIAIKRDSDSIVEAITAEDIGKLPDVSIAESIARLAGLTAQRVEGRAQVISIRGLAPDFSGTLLNGREQVSTSNNRGAEYDQYPSELISGVTVYKTPDVALMGQGLSGTVDLQTVRPLDLRGRTIAVNLRGEKNSNGKLNADSSDRGGRFSISYVDQFLDNTLGVAVGFAHLDAPGQQKEYKSWWWGNENNLGPGNADVVALKGAEVTASSRKQMRDGLMAVLEYRPSKNYRTALDVYYSEFDQETTMRGLMWNSHQWSNVAYRDPVIDTIGGTRLLTGGVLVNLEPLVRNDFNHRKDKLAAFGWNNKYKLGQWAFEGDLSYSSAKRREQVLESYAGLGPANSGITDNNFKFRIPVGAGLPVFTPSVDFTDSGIIGLADVAGWGKDADMHRPLVEDTLGAAKLGVKRELAGIFRNVEGGLYFSKREKEHSDINNYYFLKNGRAPALVSNDLLKPSTSLSFSGIPAVMSYDVMSMLAKYYDQQPARPDDLALQNWAVTEKTGTGYARLGIDTELGPVPLRGNVGVQVVHVKQDSQGVAVVGGQLKDIASGASYTDVLPSLNLIFDLGRYSDAMTIRFGAAKTLARPQMSDMRAGVSGGVSGTTFMWSGSGGNPQLEPWRANSYDLSMEKYFGKRSYIAGAYFYKKLKTYIYNQQTEFDFTGFPNPSTVEPLQSVGTLNRPANGDGGMVRGVELSGSIEGGLLWQGLDGFGLVASVSGTESSIHPNGPGTKEKLPGLSGVVRNITLYYEKHGFSTRVSQRYRSAYRGEVTGLFAQRSFSEILAEKQVDFQVGYAIEAGRYKGLSFLLQVNNLNNEPYQTRQGDPFASGAYAPERYTTYGRQILLGLNYKL</sequence>
<reference evidence="7" key="4">
    <citation type="submission" date="2024-05" db="EMBL/GenBank/DDBJ databases">
        <authorList>
            <person name="Sun Q."/>
            <person name="Zhou Y."/>
        </authorList>
    </citation>
    <scope>NUCLEOTIDE SEQUENCE</scope>
    <source>
        <strain evidence="7">CGMCC 1.15931</strain>
    </source>
</reference>
<dbReference type="Proteomes" id="UP000622638">
    <property type="component" value="Unassembled WGS sequence"/>
</dbReference>
<dbReference type="SUPFAM" id="SSF56935">
    <property type="entry name" value="Porins"/>
    <property type="match status" value="1"/>
</dbReference>
<dbReference type="Gene3D" id="2.40.170.20">
    <property type="entry name" value="TonB-dependent receptor, beta-barrel domain"/>
    <property type="match status" value="1"/>
</dbReference>
<keyword evidence="4" id="KW-0998">Cell outer membrane</keyword>
<evidence type="ECO:0000313" key="7">
    <source>
        <dbReference type="EMBL" id="GGB95405.1"/>
    </source>
</evidence>
<dbReference type="Gene3D" id="2.170.130.10">
    <property type="entry name" value="TonB-dependent receptor, plug domain"/>
    <property type="match status" value="1"/>
</dbReference>
<feature type="domain" description="TonB-dependent receptor plug" evidence="6">
    <location>
        <begin position="72"/>
        <end position="175"/>
    </location>
</feature>
<keyword evidence="10" id="KW-1185">Reference proteome</keyword>
<dbReference type="Proteomes" id="UP000430634">
    <property type="component" value="Unassembled WGS sequence"/>
</dbReference>
<comment type="caution">
    <text evidence="8">The sequence shown here is derived from an EMBL/GenBank/DDBJ whole genome shotgun (WGS) entry which is preliminary data.</text>
</comment>
<dbReference type="InterPro" id="IPR036942">
    <property type="entry name" value="Beta-barrel_TonB_sf"/>
</dbReference>
<keyword evidence="3" id="KW-0472">Membrane</keyword>
<dbReference type="CDD" id="cd01347">
    <property type="entry name" value="ligand_gated_channel"/>
    <property type="match status" value="1"/>
</dbReference>
<evidence type="ECO:0000256" key="5">
    <source>
        <dbReference type="SAM" id="SignalP"/>
    </source>
</evidence>
<keyword evidence="8" id="KW-0675">Receptor</keyword>
<dbReference type="PANTHER" id="PTHR40980">
    <property type="entry name" value="PLUG DOMAIN-CONTAINING PROTEIN"/>
    <property type="match status" value="1"/>
</dbReference>